<dbReference type="Proteomes" id="UP001164653">
    <property type="component" value="Chromosome"/>
</dbReference>
<dbReference type="CDD" id="cd09620">
    <property type="entry name" value="CBM9_like_3"/>
    <property type="match status" value="1"/>
</dbReference>
<reference evidence="2" key="1">
    <citation type="submission" date="2022-11" db="EMBL/GenBank/DDBJ databases">
        <title>Dyadobacter pollutisoli sp. nov., isolated from plastic dumped soil.</title>
        <authorList>
            <person name="Kim J.M."/>
            <person name="Kim K.R."/>
            <person name="Lee J.K."/>
            <person name="Hao L."/>
            <person name="Jeon C.O."/>
        </authorList>
    </citation>
    <scope>NUCLEOTIDE SEQUENCE</scope>
    <source>
        <strain evidence="2">U1</strain>
    </source>
</reference>
<dbReference type="GO" id="GO:0030246">
    <property type="term" value="F:carbohydrate binding"/>
    <property type="evidence" value="ECO:0007669"/>
    <property type="project" value="InterPro"/>
</dbReference>
<evidence type="ECO:0000313" key="3">
    <source>
        <dbReference type="Proteomes" id="UP001164653"/>
    </source>
</evidence>
<protein>
    <submittedName>
        <fullName evidence="2">Carbohydrate-binding family 9-like protein</fullName>
    </submittedName>
</protein>
<name>A0A9E8SI79_9BACT</name>
<dbReference type="SUPFAM" id="SSF49344">
    <property type="entry name" value="CBD9-like"/>
    <property type="match status" value="1"/>
</dbReference>
<dbReference type="GO" id="GO:0004553">
    <property type="term" value="F:hydrolase activity, hydrolyzing O-glycosyl compounds"/>
    <property type="evidence" value="ECO:0007669"/>
    <property type="project" value="InterPro"/>
</dbReference>
<dbReference type="RefSeq" id="WP_244820999.1">
    <property type="nucleotide sequence ID" value="NZ_CP112998.1"/>
</dbReference>
<feature type="domain" description="Carbohydrate-binding" evidence="1">
    <location>
        <begin position="61"/>
        <end position="212"/>
    </location>
</feature>
<gene>
    <name evidence="2" type="ORF">ON006_19250</name>
</gene>
<dbReference type="InterPro" id="IPR010502">
    <property type="entry name" value="Carb-bd_dom_fam9"/>
</dbReference>
<accession>A0A9E8SI79</accession>
<dbReference type="KEGG" id="dpf:ON006_19250"/>
<dbReference type="PANTHER" id="PTHR35532">
    <property type="entry name" value="SIMILAR TO POLYHYDROXYALKANOATE DEPOLYMERASE"/>
    <property type="match status" value="1"/>
</dbReference>
<evidence type="ECO:0000259" key="1">
    <source>
        <dbReference type="Pfam" id="PF06452"/>
    </source>
</evidence>
<dbReference type="EMBL" id="CP112998">
    <property type="protein sequence ID" value="WAC09885.1"/>
    <property type="molecule type" value="Genomic_DNA"/>
</dbReference>
<dbReference type="Pfam" id="PF06452">
    <property type="entry name" value="CBM9_1"/>
    <property type="match status" value="1"/>
</dbReference>
<proteinExistence type="predicted"/>
<organism evidence="2 3">
    <name type="scientific">Dyadobacter pollutisoli</name>
    <dbReference type="NCBI Taxonomy" id="2910158"/>
    <lineage>
        <taxon>Bacteria</taxon>
        <taxon>Pseudomonadati</taxon>
        <taxon>Bacteroidota</taxon>
        <taxon>Cytophagia</taxon>
        <taxon>Cytophagales</taxon>
        <taxon>Spirosomataceae</taxon>
        <taxon>Dyadobacter</taxon>
    </lineage>
</organism>
<dbReference type="GO" id="GO:0016052">
    <property type="term" value="P:carbohydrate catabolic process"/>
    <property type="evidence" value="ECO:0007669"/>
    <property type="project" value="InterPro"/>
</dbReference>
<evidence type="ECO:0000313" key="2">
    <source>
        <dbReference type="EMBL" id="WAC09885.1"/>
    </source>
</evidence>
<dbReference type="AlphaFoldDB" id="A0A9E8SI79"/>
<dbReference type="Gene3D" id="2.60.40.1190">
    <property type="match status" value="1"/>
</dbReference>
<dbReference type="PANTHER" id="PTHR35532:SF5">
    <property type="entry name" value="CARBOHYDRATE-BINDING DOMAIN-CONTAINING PROTEIN"/>
    <property type="match status" value="1"/>
</dbReference>
<sequence length="302" mass="35440">MKNFNLLQEKSRFQRKYLPKLPIAAVFTLAVSILSFAQSIAQPPAPPKSYTCYQTDKKINIDGKLNEGPWKKAEWTSSFVDIEGDKKPRPLQETKVKMLWDKEYLYIATVIEEEHIWAYQDKKDQIVYLENDFEVFIDPDGDTDNYYELEINAINNTFDLFLPKSYRRGGRAQLKWNIKNLKSAVTIDGTLNNGKDKDKRWTLEIAIPFESLSTDQVKAIIPENNSEWRINFSRVNWQHTIGEDGKYARKRNPETNKIIPEYNWVWSPQGIINMHYPEYWGYLHFSTQKPGRTKTDDTVKNN</sequence>
<keyword evidence="3" id="KW-1185">Reference proteome</keyword>